<evidence type="ECO:0000313" key="1">
    <source>
        <dbReference type="EMBL" id="KAK3060829.1"/>
    </source>
</evidence>
<comment type="caution">
    <text evidence="1">The sequence shown here is derived from an EMBL/GenBank/DDBJ whole genome shotgun (WGS) entry which is preliminary data.</text>
</comment>
<name>A0ACC3D2P2_9PEZI</name>
<organism evidence="1 2">
    <name type="scientific">Coniosporium uncinatum</name>
    <dbReference type="NCBI Taxonomy" id="93489"/>
    <lineage>
        <taxon>Eukaryota</taxon>
        <taxon>Fungi</taxon>
        <taxon>Dikarya</taxon>
        <taxon>Ascomycota</taxon>
        <taxon>Pezizomycotina</taxon>
        <taxon>Dothideomycetes</taxon>
        <taxon>Dothideomycetes incertae sedis</taxon>
        <taxon>Coniosporium</taxon>
    </lineage>
</organism>
<gene>
    <name evidence="1" type="ORF">LTS18_007594</name>
</gene>
<evidence type="ECO:0000313" key="2">
    <source>
        <dbReference type="Proteomes" id="UP001186974"/>
    </source>
</evidence>
<reference evidence="1" key="1">
    <citation type="submission" date="2024-09" db="EMBL/GenBank/DDBJ databases">
        <title>Black Yeasts Isolated from many extreme environments.</title>
        <authorList>
            <person name="Coleine C."/>
            <person name="Stajich J.E."/>
            <person name="Selbmann L."/>
        </authorList>
    </citation>
    <scope>NUCLEOTIDE SEQUENCE</scope>
    <source>
        <strain evidence="1">CCFEE 5737</strain>
    </source>
</reference>
<accession>A0ACC3D2P2</accession>
<feature type="non-terminal residue" evidence="1">
    <location>
        <position position="1"/>
    </location>
</feature>
<dbReference type="Proteomes" id="UP001186974">
    <property type="component" value="Unassembled WGS sequence"/>
</dbReference>
<dbReference type="EMBL" id="JAWDJW010008257">
    <property type="protein sequence ID" value="KAK3060829.1"/>
    <property type="molecule type" value="Genomic_DNA"/>
</dbReference>
<sequence>ITSQAKVRDLQAALATSERKIVELTGECKIAKLKRHLSNIMVALVTYFLSRYGSDTLECIKSIVAGFVCFIGKLIEALTQANSI</sequence>
<protein>
    <submittedName>
        <fullName evidence="1">Uncharacterized protein</fullName>
    </submittedName>
</protein>
<keyword evidence="2" id="KW-1185">Reference proteome</keyword>
<proteinExistence type="predicted"/>